<dbReference type="Gene3D" id="3.90.70.10">
    <property type="entry name" value="Cysteine proteinases"/>
    <property type="match status" value="1"/>
</dbReference>
<proteinExistence type="inferred from homology"/>
<keyword evidence="2" id="KW-0732">Signal</keyword>
<feature type="domain" description="Cathepsin propeptide inhibitor" evidence="3">
    <location>
        <begin position="38"/>
        <end position="94"/>
    </location>
</feature>
<name>A0AAV5FNM3_ELECO</name>
<evidence type="ECO:0000256" key="1">
    <source>
        <dbReference type="ARBA" id="ARBA00008455"/>
    </source>
</evidence>
<keyword evidence="5" id="KW-1185">Reference proteome</keyword>
<dbReference type="EMBL" id="BQKI01000090">
    <property type="protein sequence ID" value="GJN36596.1"/>
    <property type="molecule type" value="Genomic_DNA"/>
</dbReference>
<feature type="chain" id="PRO_5043808881" description="Cathepsin propeptide inhibitor domain-containing protein" evidence="2">
    <location>
        <begin position="25"/>
        <end position="200"/>
    </location>
</feature>
<dbReference type="Gene3D" id="2.40.50.170">
    <property type="entry name" value="Cysteine proteinases. Chain C"/>
    <property type="match status" value="1"/>
</dbReference>
<protein>
    <recommendedName>
        <fullName evidence="3">Cathepsin propeptide inhibitor domain-containing protein</fullName>
    </recommendedName>
</protein>
<evidence type="ECO:0000259" key="3">
    <source>
        <dbReference type="SMART" id="SM00848"/>
    </source>
</evidence>
<reference evidence="4" key="2">
    <citation type="submission" date="2021-12" db="EMBL/GenBank/DDBJ databases">
        <title>Resequencing data analysis of finger millet.</title>
        <authorList>
            <person name="Hatakeyama M."/>
            <person name="Aluri S."/>
            <person name="Balachadran M.T."/>
            <person name="Sivarajan S.R."/>
            <person name="Poveda L."/>
            <person name="Shimizu-Inatsugi R."/>
            <person name="Schlapbach R."/>
            <person name="Sreeman S.M."/>
            <person name="Shimizu K.K."/>
        </authorList>
    </citation>
    <scope>NUCLEOTIDE SEQUENCE</scope>
</reference>
<accession>A0AAV5FNM3</accession>
<dbReference type="PANTHER" id="PTHR12411">
    <property type="entry name" value="CYSTEINE PROTEASE FAMILY C1-RELATED"/>
    <property type="match status" value="1"/>
</dbReference>
<dbReference type="PROSITE" id="PS00640">
    <property type="entry name" value="THIOL_PROTEASE_ASN"/>
    <property type="match status" value="1"/>
</dbReference>
<gene>
    <name evidence="4" type="primary">gb25472</name>
    <name evidence="4" type="ORF">PR202_gb25472</name>
</gene>
<dbReference type="InterPro" id="IPR038765">
    <property type="entry name" value="Papain-like_cys_pep_sf"/>
</dbReference>
<dbReference type="Proteomes" id="UP001054889">
    <property type="component" value="Unassembled WGS sequence"/>
</dbReference>
<reference evidence="4" key="1">
    <citation type="journal article" date="2018" name="DNA Res.">
        <title>Multiple hybrid de novo genome assembly of finger millet, an orphan allotetraploid crop.</title>
        <authorList>
            <person name="Hatakeyama M."/>
            <person name="Aluri S."/>
            <person name="Balachadran M.T."/>
            <person name="Sivarajan S.R."/>
            <person name="Patrignani A."/>
            <person name="Gruter S."/>
            <person name="Poveda L."/>
            <person name="Shimizu-Inatsugi R."/>
            <person name="Baeten J."/>
            <person name="Francoijs K.J."/>
            <person name="Nataraja K.N."/>
            <person name="Reddy Y.A.N."/>
            <person name="Phadnis S."/>
            <person name="Ravikumar R.L."/>
            <person name="Schlapbach R."/>
            <person name="Sreeman S.M."/>
            <person name="Shimizu K.K."/>
        </authorList>
    </citation>
    <scope>NUCLEOTIDE SEQUENCE</scope>
</reference>
<feature type="signal peptide" evidence="2">
    <location>
        <begin position="1"/>
        <end position="24"/>
    </location>
</feature>
<dbReference type="SUPFAM" id="SSF54001">
    <property type="entry name" value="Cysteine proteinases"/>
    <property type="match status" value="2"/>
</dbReference>
<dbReference type="GO" id="GO:0008234">
    <property type="term" value="F:cysteine-type peptidase activity"/>
    <property type="evidence" value="ECO:0007669"/>
    <property type="project" value="InterPro"/>
</dbReference>
<dbReference type="SMART" id="SM00848">
    <property type="entry name" value="Inhibitor_I29"/>
    <property type="match status" value="1"/>
</dbReference>
<organism evidence="4 5">
    <name type="scientific">Eleusine coracana subsp. coracana</name>
    <dbReference type="NCBI Taxonomy" id="191504"/>
    <lineage>
        <taxon>Eukaryota</taxon>
        <taxon>Viridiplantae</taxon>
        <taxon>Streptophyta</taxon>
        <taxon>Embryophyta</taxon>
        <taxon>Tracheophyta</taxon>
        <taxon>Spermatophyta</taxon>
        <taxon>Magnoliopsida</taxon>
        <taxon>Liliopsida</taxon>
        <taxon>Poales</taxon>
        <taxon>Poaceae</taxon>
        <taxon>PACMAD clade</taxon>
        <taxon>Chloridoideae</taxon>
        <taxon>Cynodonteae</taxon>
        <taxon>Eleusininae</taxon>
        <taxon>Eleusine</taxon>
    </lineage>
</organism>
<evidence type="ECO:0000256" key="2">
    <source>
        <dbReference type="SAM" id="SignalP"/>
    </source>
</evidence>
<dbReference type="InterPro" id="IPR013201">
    <property type="entry name" value="Prot_inhib_I29"/>
</dbReference>
<dbReference type="InterPro" id="IPR025661">
    <property type="entry name" value="Pept_asp_AS"/>
</dbReference>
<dbReference type="InterPro" id="IPR000668">
    <property type="entry name" value="Peptidase_C1A_C"/>
</dbReference>
<dbReference type="InterPro" id="IPR013128">
    <property type="entry name" value="Peptidase_C1A"/>
</dbReference>
<comment type="caution">
    <text evidence="4">The sequence shown here is derived from an EMBL/GenBank/DDBJ whole genome shotgun (WGS) entry which is preliminary data.</text>
</comment>
<evidence type="ECO:0000313" key="4">
    <source>
        <dbReference type="EMBL" id="GJN36596.1"/>
    </source>
</evidence>
<comment type="similarity">
    <text evidence="1">Belongs to the peptidase C1 family.</text>
</comment>
<sequence length="200" mass="22448">MTISKTLLLAAVLGFAFFCSAALAARELSDDLAMAARHEQWMAQYGRVYKDAEEKAQRFDVFKANVKFIESFNAGSHKYWLGINQFADLTSDEFRASKTNKGFKPSKLKAPTGFRYKNLSIDELPASVDWRTKGAVTPIKDQGQCGMDGISITTDGTKYWLMKNSWGITWGENGYLRMERDISDKKGMCGLAMESSYPTE</sequence>
<dbReference type="Pfam" id="PF08246">
    <property type="entry name" value="Inhibitor_I29"/>
    <property type="match status" value="1"/>
</dbReference>
<dbReference type="GO" id="GO:0006508">
    <property type="term" value="P:proteolysis"/>
    <property type="evidence" value="ECO:0007669"/>
    <property type="project" value="InterPro"/>
</dbReference>
<dbReference type="Pfam" id="PF00112">
    <property type="entry name" value="Peptidase_C1"/>
    <property type="match status" value="2"/>
</dbReference>
<evidence type="ECO:0000313" key="5">
    <source>
        <dbReference type="Proteomes" id="UP001054889"/>
    </source>
</evidence>
<dbReference type="AlphaFoldDB" id="A0AAV5FNM3"/>